<organism evidence="2 3">
    <name type="scientific">Flavobacterium okayamense</name>
    <dbReference type="NCBI Taxonomy" id="2830782"/>
    <lineage>
        <taxon>Bacteria</taxon>
        <taxon>Pseudomonadati</taxon>
        <taxon>Bacteroidota</taxon>
        <taxon>Flavobacteriia</taxon>
        <taxon>Flavobacteriales</taxon>
        <taxon>Flavobacteriaceae</taxon>
        <taxon>Flavobacterium</taxon>
    </lineage>
</organism>
<evidence type="ECO:0000259" key="1">
    <source>
        <dbReference type="Pfam" id="PF01370"/>
    </source>
</evidence>
<dbReference type="Proteomes" id="UP000825258">
    <property type="component" value="Chromosome"/>
</dbReference>
<dbReference type="InterPro" id="IPR051783">
    <property type="entry name" value="NAD(P)-dependent_oxidoreduct"/>
</dbReference>
<dbReference type="PANTHER" id="PTHR48079:SF6">
    <property type="entry name" value="NAD(P)-BINDING DOMAIN-CONTAINING PROTEIN-RELATED"/>
    <property type="match status" value="1"/>
</dbReference>
<proteinExistence type="predicted"/>
<accession>A0ABM7S9L2</accession>
<feature type="domain" description="NAD-dependent epimerase/dehydratase" evidence="1">
    <location>
        <begin position="2"/>
        <end position="233"/>
    </location>
</feature>
<gene>
    <name evidence="2" type="ORF">KK2020170_09160</name>
</gene>
<dbReference type="InterPro" id="IPR036291">
    <property type="entry name" value="NAD(P)-bd_dom_sf"/>
</dbReference>
<evidence type="ECO:0000313" key="3">
    <source>
        <dbReference type="Proteomes" id="UP000825258"/>
    </source>
</evidence>
<dbReference type="RefSeq" id="WP_221259645.1">
    <property type="nucleotide sequence ID" value="NZ_AP024749.1"/>
</dbReference>
<keyword evidence="3" id="KW-1185">Reference proteome</keyword>
<protein>
    <submittedName>
        <fullName evidence="2">NAD-dependent epimerase</fullName>
    </submittedName>
</protein>
<dbReference type="Pfam" id="PF01370">
    <property type="entry name" value="Epimerase"/>
    <property type="match status" value="1"/>
</dbReference>
<reference evidence="2 3" key="1">
    <citation type="submission" date="2021-06" db="EMBL/GenBank/DDBJ databases">
        <title>Whole genome sequences of Flavobacterium sp. KK2020170 and assembly.</title>
        <authorList>
            <person name="Kitahara K."/>
            <person name="Miyoshi S."/>
            <person name="Uesaka K."/>
        </authorList>
    </citation>
    <scope>NUCLEOTIDE SEQUENCE [LARGE SCALE GENOMIC DNA]</scope>
    <source>
        <strain evidence="2 3">KK2020170</strain>
    </source>
</reference>
<dbReference type="InterPro" id="IPR001509">
    <property type="entry name" value="Epimerase_deHydtase"/>
</dbReference>
<dbReference type="Gene3D" id="3.40.50.720">
    <property type="entry name" value="NAD(P)-binding Rossmann-like Domain"/>
    <property type="match status" value="1"/>
</dbReference>
<dbReference type="EMBL" id="AP024749">
    <property type="protein sequence ID" value="BCY28048.1"/>
    <property type="molecule type" value="Genomic_DNA"/>
</dbReference>
<dbReference type="SUPFAM" id="SSF51735">
    <property type="entry name" value="NAD(P)-binding Rossmann-fold domains"/>
    <property type="match status" value="1"/>
</dbReference>
<dbReference type="PANTHER" id="PTHR48079">
    <property type="entry name" value="PROTEIN YEEZ"/>
    <property type="match status" value="1"/>
</dbReference>
<sequence>MILVTGATGLVGSHLIVKLLQEKEEVKAIFRDKKSFTAVENIFRFYNADNLFEKINWIKADITDIPSLEEAFKGVTKVYHCAAFISFDPKDEDELMKVNLEGTANIVNCCLDFNIEKLCYVSSVAALGDPLDTQIIINEETEYNPEKLHSEYSISKYAAEMEVWRGFQEGLKVVIVNPGVIFGYGFPYNGSSTFIKAIKKGNPFYTKGKFGIIAVEDVVNCMITLMKHNINGERFTLVAENPTYEKILNLVAETLKVKKPFIYASKSFLSFAWRFDWFLSLIMRKKRILTKATSKALHSTKEFDNTKIKETLNYHFIEIDDYLKKLLKSF</sequence>
<evidence type="ECO:0000313" key="2">
    <source>
        <dbReference type="EMBL" id="BCY28048.1"/>
    </source>
</evidence>
<name>A0ABM7S9L2_9FLAO</name>